<evidence type="ECO:0000256" key="1">
    <source>
        <dbReference type="SAM" id="MobiDB-lite"/>
    </source>
</evidence>
<keyword evidence="2" id="KW-0732">Signal</keyword>
<reference evidence="3 4" key="1">
    <citation type="submission" date="2023-08" db="EMBL/GenBank/DDBJ databases">
        <authorList>
            <person name="Roldan D.M."/>
            <person name="Menes R.J."/>
        </authorList>
    </citation>
    <scope>NUCLEOTIDE SEQUENCE [LARGE SCALE GENOMIC DNA]</scope>
    <source>
        <strain evidence="3 4">CCM 2812</strain>
    </source>
</reference>
<sequence>MTQLLILTLLSCVAMALTQAAIGAFFPSTHRPWWHPLQRAGRPAARSDAGMHSSELPTLPVSADDLPAAPVAPTALQVVETHDRRSQSLPFVGRDRRLVAQVKAAETTRRTGTRD</sequence>
<accession>A0ABT9G7K5</accession>
<evidence type="ECO:0000256" key="2">
    <source>
        <dbReference type="SAM" id="SignalP"/>
    </source>
</evidence>
<name>A0ABT9G7K5_LEPDI</name>
<evidence type="ECO:0000313" key="4">
    <source>
        <dbReference type="Proteomes" id="UP001235760"/>
    </source>
</evidence>
<dbReference type="RefSeq" id="WP_305751000.1">
    <property type="nucleotide sequence ID" value="NZ_JAUZEE010000011.1"/>
</dbReference>
<evidence type="ECO:0000313" key="3">
    <source>
        <dbReference type="EMBL" id="MDP4302464.1"/>
    </source>
</evidence>
<dbReference type="EMBL" id="JAUZEE010000011">
    <property type="protein sequence ID" value="MDP4302464.1"/>
    <property type="molecule type" value="Genomic_DNA"/>
</dbReference>
<dbReference type="Proteomes" id="UP001235760">
    <property type="component" value="Unassembled WGS sequence"/>
</dbReference>
<protein>
    <submittedName>
        <fullName evidence="3">Uncharacterized protein</fullName>
    </submittedName>
</protein>
<proteinExistence type="predicted"/>
<comment type="caution">
    <text evidence="3">The sequence shown here is derived from an EMBL/GenBank/DDBJ whole genome shotgun (WGS) entry which is preliminary data.</text>
</comment>
<feature type="region of interest" description="Disordered" evidence="1">
    <location>
        <begin position="39"/>
        <end position="64"/>
    </location>
</feature>
<keyword evidence="4" id="KW-1185">Reference proteome</keyword>
<feature type="signal peptide" evidence="2">
    <location>
        <begin position="1"/>
        <end position="20"/>
    </location>
</feature>
<gene>
    <name evidence="3" type="ORF">Q8X39_17640</name>
</gene>
<feature type="chain" id="PRO_5045330211" evidence="2">
    <location>
        <begin position="21"/>
        <end position="115"/>
    </location>
</feature>
<organism evidence="3 4">
    <name type="scientific">Leptothrix discophora</name>
    <dbReference type="NCBI Taxonomy" id="89"/>
    <lineage>
        <taxon>Bacteria</taxon>
        <taxon>Pseudomonadati</taxon>
        <taxon>Pseudomonadota</taxon>
        <taxon>Betaproteobacteria</taxon>
        <taxon>Burkholderiales</taxon>
        <taxon>Sphaerotilaceae</taxon>
        <taxon>Leptothrix</taxon>
    </lineage>
</organism>